<evidence type="ECO:0000256" key="4">
    <source>
        <dbReference type="ARBA" id="ARBA00022723"/>
    </source>
</evidence>
<dbReference type="InterPro" id="IPR027417">
    <property type="entry name" value="P-loop_NTPase"/>
</dbReference>
<dbReference type="FunFam" id="3.40.50.300:FF:001376">
    <property type="entry name" value="tRNA modification GTPase MnmE"/>
    <property type="match status" value="1"/>
</dbReference>
<evidence type="ECO:0000256" key="11">
    <source>
        <dbReference type="RuleBase" id="RU003313"/>
    </source>
</evidence>
<dbReference type="PROSITE" id="PS51709">
    <property type="entry name" value="G_TRME"/>
    <property type="match status" value="1"/>
</dbReference>
<dbReference type="Pfam" id="PF10396">
    <property type="entry name" value="TrmE_N"/>
    <property type="match status" value="1"/>
</dbReference>
<keyword evidence="5 10" id="KW-0547">Nucleotide-binding</keyword>
<keyword evidence="3 10" id="KW-0819">tRNA processing</keyword>
<keyword evidence="9 10" id="KW-0342">GTP-binding</keyword>
<sequence>MNQQETICALATPQGIGALAIIRVSGPETFRNVNKIFRGVDLEKAKANTIHYGKIMDGERMIDEVLISVFKSPKSFTKEDSVEISTHGSEYIVRYVLKLLIKSGCRMANPGEFTQRAFLNGQFDLAQAEAVADLISADSEASHQIAINQLRGGFSKKLAILREKLVHFASLVELELDFGEEDVEFADRDDLRALIIELQSQLEPLISSFESGNAIKEGIPVAIIGAPNAGKSTLLNALLNEEKAIVTDIAGTTRDVIEDIVFIEGQKFRFIDTAGIRHTEDIIESMGIERSRKAMHTAKIIVFLFDNEANKLFLDQLEKETTNAEILWVQNKIDLNQDFESKADVKISAKNDIGIEDLKKVLLAKIKLQSSQDTTVTNLRHYEHLLKANEALTEVLNGLDLGITGDFLAQDIRLSLHHLGEITGTITTEDLLANIFGKFCIGK</sequence>
<dbReference type="Gene3D" id="1.20.120.430">
    <property type="entry name" value="tRNA modification GTPase MnmE domain 2"/>
    <property type="match status" value="1"/>
</dbReference>
<feature type="binding site" evidence="10">
    <location>
        <begin position="247"/>
        <end position="253"/>
    </location>
    <ligand>
        <name>GTP</name>
        <dbReference type="ChEBI" id="CHEBI:37565"/>
    </ligand>
</feature>
<comment type="caution">
    <text evidence="10">Lacks conserved residue(s) required for the propagation of feature annotation.</text>
</comment>
<dbReference type="InterPro" id="IPR006073">
    <property type="entry name" value="GTP-bd"/>
</dbReference>
<dbReference type="AlphaFoldDB" id="A0AAE3GZL9"/>
<dbReference type="Gene3D" id="3.40.50.300">
    <property type="entry name" value="P-loop containing nucleotide triphosphate hydrolases"/>
    <property type="match status" value="1"/>
</dbReference>
<gene>
    <name evidence="10 13" type="primary">mnmE</name>
    <name evidence="10" type="synonym">trmE</name>
    <name evidence="13" type="ORF">EGI31_01295</name>
</gene>
<dbReference type="Pfam" id="PF12631">
    <property type="entry name" value="MnmE_helical"/>
    <property type="match status" value="1"/>
</dbReference>
<dbReference type="NCBIfam" id="NF003661">
    <property type="entry name" value="PRK05291.1-3"/>
    <property type="match status" value="1"/>
</dbReference>
<feature type="binding site" evidence="10">
    <location>
        <position position="232"/>
    </location>
    <ligand>
        <name>Mg(2+)</name>
        <dbReference type="ChEBI" id="CHEBI:18420"/>
    </ligand>
</feature>
<accession>A0AAE3GZL9</accession>
<feature type="binding site" evidence="10">
    <location>
        <begin position="272"/>
        <end position="275"/>
    </location>
    <ligand>
        <name>GTP</name>
        <dbReference type="ChEBI" id="CHEBI:37565"/>
    </ligand>
</feature>
<evidence type="ECO:0000259" key="12">
    <source>
        <dbReference type="PROSITE" id="PS51709"/>
    </source>
</evidence>
<dbReference type="InterPro" id="IPR025867">
    <property type="entry name" value="MnmE_helical"/>
</dbReference>
<feature type="binding site" evidence="10">
    <location>
        <position position="228"/>
    </location>
    <ligand>
        <name>K(+)</name>
        <dbReference type="ChEBI" id="CHEBI:29103"/>
    </ligand>
</feature>
<evidence type="ECO:0000256" key="2">
    <source>
        <dbReference type="ARBA" id="ARBA00022490"/>
    </source>
</evidence>
<dbReference type="EC" id="3.6.-.-" evidence="10"/>
<dbReference type="PANTHER" id="PTHR42714:SF2">
    <property type="entry name" value="TRNA MODIFICATION GTPASE GTPBP3, MITOCHONDRIAL"/>
    <property type="match status" value="1"/>
</dbReference>
<evidence type="ECO:0000313" key="13">
    <source>
        <dbReference type="EMBL" id="MCP9761570.1"/>
    </source>
</evidence>
<comment type="function">
    <text evidence="10">Exhibits a very high intrinsic GTPase hydrolysis rate. Involved in the addition of a carboxymethylaminomethyl (cmnm) group at the wobble position (U34) of certain tRNAs, forming tRNA-cmnm(5)s(2)U34.</text>
</comment>
<evidence type="ECO:0000256" key="8">
    <source>
        <dbReference type="ARBA" id="ARBA00022958"/>
    </source>
</evidence>
<dbReference type="InterPro" id="IPR031168">
    <property type="entry name" value="G_TrmE"/>
</dbReference>
<dbReference type="InterPro" id="IPR004520">
    <property type="entry name" value="GTPase_MnmE"/>
</dbReference>
<reference evidence="13 14" key="1">
    <citation type="submission" date="2018-11" db="EMBL/GenBank/DDBJ databases">
        <title>Novel bacteria species description.</title>
        <authorList>
            <person name="Han J.-H."/>
        </authorList>
    </citation>
    <scope>NUCLEOTIDE SEQUENCE [LARGE SCALE GENOMIC DNA]</scope>
    <source>
        <strain evidence="13 14">KCTC23259</strain>
    </source>
</reference>
<dbReference type="NCBIfam" id="TIGR00231">
    <property type="entry name" value="small_GTP"/>
    <property type="match status" value="1"/>
</dbReference>
<dbReference type="SUPFAM" id="SSF52540">
    <property type="entry name" value="P-loop containing nucleoside triphosphate hydrolases"/>
    <property type="match status" value="1"/>
</dbReference>
<feature type="domain" description="TrmE-type G" evidence="12">
    <location>
        <begin position="218"/>
        <end position="367"/>
    </location>
</feature>
<comment type="cofactor">
    <cofactor evidence="10">
        <name>K(+)</name>
        <dbReference type="ChEBI" id="CHEBI:29103"/>
    </cofactor>
    <text evidence="10">Binds 1 potassium ion per subunit.</text>
</comment>
<dbReference type="GO" id="GO:0030488">
    <property type="term" value="P:tRNA methylation"/>
    <property type="evidence" value="ECO:0007669"/>
    <property type="project" value="TreeGrafter"/>
</dbReference>
<name>A0AAE3GZL9_9BACT</name>
<organism evidence="13 14">
    <name type="scientific">Lacihabitans soyangensis</name>
    <dbReference type="NCBI Taxonomy" id="869394"/>
    <lineage>
        <taxon>Bacteria</taxon>
        <taxon>Pseudomonadati</taxon>
        <taxon>Bacteroidota</taxon>
        <taxon>Cytophagia</taxon>
        <taxon>Cytophagales</taxon>
        <taxon>Leadbetterellaceae</taxon>
        <taxon>Lacihabitans</taxon>
    </lineage>
</organism>
<proteinExistence type="inferred from homology"/>
<dbReference type="EMBL" id="RJUF01000002">
    <property type="protein sequence ID" value="MCP9761570.1"/>
    <property type="molecule type" value="Genomic_DNA"/>
</dbReference>
<feature type="binding site" evidence="10">
    <location>
        <begin position="228"/>
        <end position="233"/>
    </location>
    <ligand>
        <name>GTP</name>
        <dbReference type="ChEBI" id="CHEBI:37565"/>
    </ligand>
</feature>
<keyword evidence="14" id="KW-1185">Reference proteome</keyword>
<dbReference type="GO" id="GO:0002098">
    <property type="term" value="P:tRNA wobble uridine modification"/>
    <property type="evidence" value="ECO:0007669"/>
    <property type="project" value="TreeGrafter"/>
</dbReference>
<dbReference type="InterPro" id="IPR027368">
    <property type="entry name" value="MnmE_dom2"/>
</dbReference>
<keyword evidence="6 10" id="KW-0378">Hydrolase</keyword>
<evidence type="ECO:0000256" key="9">
    <source>
        <dbReference type="ARBA" id="ARBA00023134"/>
    </source>
</evidence>
<comment type="similarity">
    <text evidence="1 10 11">Belongs to the TRAFAC class TrmE-Era-EngA-EngB-Septin-like GTPase superfamily. TrmE GTPase family.</text>
</comment>
<dbReference type="Proteomes" id="UP001204144">
    <property type="component" value="Unassembled WGS sequence"/>
</dbReference>
<dbReference type="InterPro" id="IPR018948">
    <property type="entry name" value="GTP-bd_TrmE_N"/>
</dbReference>
<protein>
    <recommendedName>
        <fullName evidence="10">tRNA modification GTPase MnmE</fullName>
        <ecNumber evidence="10">3.6.-.-</ecNumber>
    </recommendedName>
</protein>
<dbReference type="SUPFAM" id="SSF116878">
    <property type="entry name" value="TrmE connector domain"/>
    <property type="match status" value="1"/>
</dbReference>
<evidence type="ECO:0000256" key="5">
    <source>
        <dbReference type="ARBA" id="ARBA00022741"/>
    </source>
</evidence>
<dbReference type="GO" id="GO:0005525">
    <property type="term" value="F:GTP binding"/>
    <property type="evidence" value="ECO:0007669"/>
    <property type="project" value="UniProtKB-UniRule"/>
</dbReference>
<dbReference type="InterPro" id="IPR005225">
    <property type="entry name" value="Small_GTP-bd"/>
</dbReference>
<dbReference type="HAMAP" id="MF_00379">
    <property type="entry name" value="GTPase_MnmE"/>
    <property type="match status" value="1"/>
</dbReference>
<dbReference type="RefSeq" id="WP_255035309.1">
    <property type="nucleotide sequence ID" value="NZ_RJUF01000002.1"/>
</dbReference>
<dbReference type="Pfam" id="PF01926">
    <property type="entry name" value="MMR_HSR1"/>
    <property type="match status" value="1"/>
</dbReference>
<comment type="subcellular location">
    <subcellularLocation>
        <location evidence="10">Cytoplasm</location>
    </subcellularLocation>
</comment>
<evidence type="ECO:0000256" key="1">
    <source>
        <dbReference type="ARBA" id="ARBA00011043"/>
    </source>
</evidence>
<keyword evidence="7 10" id="KW-0460">Magnesium</keyword>
<dbReference type="GO" id="GO:0005829">
    <property type="term" value="C:cytosol"/>
    <property type="evidence" value="ECO:0007669"/>
    <property type="project" value="TreeGrafter"/>
</dbReference>
<dbReference type="InterPro" id="IPR027266">
    <property type="entry name" value="TrmE/GcvT-like"/>
</dbReference>
<dbReference type="GO" id="GO:0003924">
    <property type="term" value="F:GTPase activity"/>
    <property type="evidence" value="ECO:0007669"/>
    <property type="project" value="UniProtKB-UniRule"/>
</dbReference>
<feature type="binding site" evidence="10">
    <location>
        <position position="252"/>
    </location>
    <ligand>
        <name>K(+)</name>
        <dbReference type="ChEBI" id="CHEBI:29103"/>
    </ligand>
</feature>
<feature type="binding site" evidence="10">
    <location>
        <position position="249"/>
    </location>
    <ligand>
        <name>K(+)</name>
        <dbReference type="ChEBI" id="CHEBI:29103"/>
    </ligand>
</feature>
<dbReference type="FunFam" id="3.30.1360.120:FF:000003">
    <property type="entry name" value="tRNA modification GTPase MnmE"/>
    <property type="match status" value="1"/>
</dbReference>
<keyword evidence="2 10" id="KW-0963">Cytoplasm</keyword>
<feature type="binding site" evidence="10">
    <location>
        <position position="247"/>
    </location>
    <ligand>
        <name>K(+)</name>
        <dbReference type="ChEBI" id="CHEBI:29103"/>
    </ligand>
</feature>
<dbReference type="NCBIfam" id="TIGR00450">
    <property type="entry name" value="mnmE_trmE_thdF"/>
    <property type="match status" value="1"/>
</dbReference>
<evidence type="ECO:0000313" key="14">
    <source>
        <dbReference type="Proteomes" id="UP001204144"/>
    </source>
</evidence>
<comment type="caution">
    <text evidence="13">The sequence shown here is derived from an EMBL/GenBank/DDBJ whole genome shotgun (WGS) entry which is preliminary data.</text>
</comment>
<comment type="subunit">
    <text evidence="10">Homodimer. Heterotetramer of two MnmE and two MnmG subunits.</text>
</comment>
<keyword evidence="8 10" id="KW-0630">Potassium</keyword>
<dbReference type="CDD" id="cd14858">
    <property type="entry name" value="TrmE_N"/>
    <property type="match status" value="1"/>
</dbReference>
<dbReference type="CDD" id="cd04164">
    <property type="entry name" value="trmE"/>
    <property type="match status" value="1"/>
</dbReference>
<dbReference type="Gene3D" id="3.30.1360.120">
    <property type="entry name" value="Probable tRNA modification gtpase trme, domain 1"/>
    <property type="match status" value="1"/>
</dbReference>
<evidence type="ECO:0000256" key="3">
    <source>
        <dbReference type="ARBA" id="ARBA00022694"/>
    </source>
</evidence>
<feature type="binding site" evidence="10">
    <location>
        <position position="253"/>
    </location>
    <ligand>
        <name>Mg(2+)</name>
        <dbReference type="ChEBI" id="CHEBI:18420"/>
    </ligand>
</feature>
<dbReference type="GO" id="GO:0046872">
    <property type="term" value="F:metal ion binding"/>
    <property type="evidence" value="ECO:0007669"/>
    <property type="project" value="UniProtKB-KW"/>
</dbReference>
<keyword evidence="4 10" id="KW-0479">Metal-binding</keyword>
<dbReference type="PANTHER" id="PTHR42714">
    <property type="entry name" value="TRNA MODIFICATION GTPASE GTPBP3"/>
    <property type="match status" value="1"/>
</dbReference>
<dbReference type="GO" id="GO:0042802">
    <property type="term" value="F:identical protein binding"/>
    <property type="evidence" value="ECO:0007669"/>
    <property type="project" value="UniProtKB-ARBA"/>
</dbReference>
<evidence type="ECO:0000256" key="6">
    <source>
        <dbReference type="ARBA" id="ARBA00022801"/>
    </source>
</evidence>
<evidence type="ECO:0000256" key="7">
    <source>
        <dbReference type="ARBA" id="ARBA00022842"/>
    </source>
</evidence>
<evidence type="ECO:0000256" key="10">
    <source>
        <dbReference type="HAMAP-Rule" id="MF_00379"/>
    </source>
</evidence>